<dbReference type="STRING" id="1549855.AY555_06510"/>
<dbReference type="OrthoDB" id="9802846at2"/>
<keyword evidence="3" id="KW-1185">Reference proteome</keyword>
<dbReference type="GeneID" id="53316806"/>
<dbReference type="SUPFAM" id="SSF160719">
    <property type="entry name" value="gpW/gp25-like"/>
    <property type="match status" value="1"/>
</dbReference>
<dbReference type="Pfam" id="PF04965">
    <property type="entry name" value="GPW_gp25"/>
    <property type="match status" value="1"/>
</dbReference>
<sequence length="112" mass="12307">MNGTNAKTGKPLSGLDHLSQSIRDILTTPVGSRVMRRDYGSRLPSLVDAPVNRSTILELYAATAEALARWEPRFKLQHVRILEAQVGGILMDLTGIYLPEGRQVSLPGVRVQ</sequence>
<dbReference type="InterPro" id="IPR007048">
    <property type="entry name" value="IraD/Gp25-like"/>
</dbReference>
<gene>
    <name evidence="2" type="ORF">AY555_06510</name>
</gene>
<feature type="domain" description="IraD/Gp25-like" evidence="1">
    <location>
        <begin position="14"/>
        <end position="82"/>
    </location>
</feature>
<organism evidence="2 3">
    <name type="scientific">Haematospirillum jordaniae</name>
    <dbReference type="NCBI Taxonomy" id="1549855"/>
    <lineage>
        <taxon>Bacteria</taxon>
        <taxon>Pseudomonadati</taxon>
        <taxon>Pseudomonadota</taxon>
        <taxon>Alphaproteobacteria</taxon>
        <taxon>Rhodospirillales</taxon>
        <taxon>Novispirillaceae</taxon>
        <taxon>Haematospirillum</taxon>
    </lineage>
</organism>
<protein>
    <submittedName>
        <fullName evidence="2">Phage baseplate protein</fullName>
    </submittedName>
</protein>
<dbReference type="Proteomes" id="UP000076066">
    <property type="component" value="Chromosome"/>
</dbReference>
<dbReference type="KEGG" id="hjo:AY555_06510"/>
<name>A0A143DFL1_9PROT</name>
<evidence type="ECO:0000313" key="3">
    <source>
        <dbReference type="Proteomes" id="UP000076066"/>
    </source>
</evidence>
<evidence type="ECO:0000313" key="2">
    <source>
        <dbReference type="EMBL" id="AMW34888.1"/>
    </source>
</evidence>
<dbReference type="EMBL" id="CP014525">
    <property type="protein sequence ID" value="AMW34888.1"/>
    <property type="molecule type" value="Genomic_DNA"/>
</dbReference>
<evidence type="ECO:0000259" key="1">
    <source>
        <dbReference type="Pfam" id="PF04965"/>
    </source>
</evidence>
<dbReference type="AlphaFoldDB" id="A0A143DFL1"/>
<dbReference type="RefSeq" id="WP_066134962.1">
    <property type="nucleotide sequence ID" value="NZ_CP014525.1"/>
</dbReference>
<dbReference type="Gene3D" id="3.10.450.40">
    <property type="match status" value="1"/>
</dbReference>
<accession>A0A143DFL1</accession>
<proteinExistence type="predicted"/>
<reference evidence="2 3" key="1">
    <citation type="submission" date="2016-02" db="EMBL/GenBank/DDBJ databases">
        <title>Complete Genome of H5569, the type strain of the newly described species Haematospirillium jordaniae.</title>
        <authorList>
            <person name="Nicholson A.C."/>
            <person name="Humrighouse B.W."/>
            <person name="Loparov V."/>
            <person name="McQuiston J.R."/>
        </authorList>
    </citation>
    <scope>NUCLEOTIDE SEQUENCE [LARGE SCALE GENOMIC DNA]</scope>
    <source>
        <strain evidence="2 3">H5569</strain>
    </source>
</reference>